<feature type="transmembrane region" description="Helical" evidence="9">
    <location>
        <begin position="483"/>
        <end position="498"/>
    </location>
</feature>
<feature type="region of interest" description="Disordered" evidence="8">
    <location>
        <begin position="53"/>
        <end position="135"/>
    </location>
</feature>
<feature type="region of interest" description="Disordered" evidence="8">
    <location>
        <begin position="565"/>
        <end position="592"/>
    </location>
</feature>
<evidence type="ECO:0000256" key="6">
    <source>
        <dbReference type="ARBA" id="ARBA00022989"/>
    </source>
</evidence>
<feature type="transmembrane region" description="Helical" evidence="9">
    <location>
        <begin position="534"/>
        <end position="555"/>
    </location>
</feature>
<keyword evidence="2" id="KW-1003">Cell membrane</keyword>
<feature type="transmembrane region" description="Helical" evidence="9">
    <location>
        <begin position="177"/>
        <end position="198"/>
    </location>
</feature>
<keyword evidence="4" id="KW-0808">Transferase</keyword>
<feature type="transmembrane region" description="Helical" evidence="9">
    <location>
        <begin position="460"/>
        <end position="477"/>
    </location>
</feature>
<protein>
    <recommendedName>
        <fullName evidence="12">DUF2029 domain-containing protein</fullName>
    </recommendedName>
</protein>
<feature type="transmembrane region" description="Helical" evidence="9">
    <location>
        <begin position="503"/>
        <end position="522"/>
    </location>
</feature>
<evidence type="ECO:0000256" key="3">
    <source>
        <dbReference type="ARBA" id="ARBA00022676"/>
    </source>
</evidence>
<reference evidence="10" key="1">
    <citation type="submission" date="2018-02" db="EMBL/GenBank/DDBJ databases">
        <authorList>
            <person name="Kim S.-K."/>
            <person name="Jung H.-I."/>
            <person name="Lee S.-W."/>
        </authorList>
    </citation>
    <scope>NUCLEOTIDE SEQUENCE</scope>
    <source>
        <strain evidence="10">SK3146</strain>
    </source>
</reference>
<feature type="transmembrane region" description="Helical" evidence="9">
    <location>
        <begin position="304"/>
        <end position="324"/>
    </location>
</feature>
<dbReference type="InterPro" id="IPR050297">
    <property type="entry name" value="LipidA_mod_glycosyltrf_83"/>
</dbReference>
<keyword evidence="11" id="KW-1185">Reference proteome</keyword>
<evidence type="ECO:0000256" key="5">
    <source>
        <dbReference type="ARBA" id="ARBA00022692"/>
    </source>
</evidence>
<dbReference type="PANTHER" id="PTHR33908:SF11">
    <property type="entry name" value="MEMBRANE PROTEIN"/>
    <property type="match status" value="1"/>
</dbReference>
<organism evidence="10 11">
    <name type="scientific">Paenibacillus konkukensis</name>
    <dbReference type="NCBI Taxonomy" id="2020716"/>
    <lineage>
        <taxon>Bacteria</taxon>
        <taxon>Bacillati</taxon>
        <taxon>Bacillota</taxon>
        <taxon>Bacilli</taxon>
        <taxon>Bacillales</taxon>
        <taxon>Paenibacillaceae</taxon>
        <taxon>Paenibacillus</taxon>
    </lineage>
</organism>
<feature type="transmembrane region" description="Helical" evidence="9">
    <location>
        <begin position="403"/>
        <end position="421"/>
    </location>
</feature>
<dbReference type="PANTHER" id="PTHR33908">
    <property type="entry name" value="MANNOSYLTRANSFERASE YKCB-RELATED"/>
    <property type="match status" value="1"/>
</dbReference>
<reference evidence="10" key="2">
    <citation type="journal article" date="2021" name="J Anim Sci Technol">
        <title>Complete genome sequence of Paenibacillus konkukensis sp. nov. SK3146 as a potential probiotic strain.</title>
        <authorList>
            <person name="Jung H.I."/>
            <person name="Park S."/>
            <person name="Niu K.M."/>
            <person name="Lee S.W."/>
            <person name="Kothari D."/>
            <person name="Yi K.J."/>
            <person name="Kim S.K."/>
        </authorList>
    </citation>
    <scope>NUCLEOTIDE SEQUENCE</scope>
    <source>
        <strain evidence="10">SK3146</strain>
    </source>
</reference>
<keyword evidence="5 9" id="KW-0812">Transmembrane</keyword>
<evidence type="ECO:0000256" key="8">
    <source>
        <dbReference type="SAM" id="MobiDB-lite"/>
    </source>
</evidence>
<name>A0ABY4RRN9_9BACL</name>
<evidence type="ECO:0000256" key="2">
    <source>
        <dbReference type="ARBA" id="ARBA00022475"/>
    </source>
</evidence>
<dbReference type="RefSeq" id="WP_249860423.1">
    <property type="nucleotide sequence ID" value="NZ_CP027059.1"/>
</dbReference>
<evidence type="ECO:0000256" key="7">
    <source>
        <dbReference type="ARBA" id="ARBA00023136"/>
    </source>
</evidence>
<sequence>MSVPKSKLSLTLIVLLVLSLGLTVYSLWSYGQRPASSLPSGAFQPGGASFRDAPGASGFGSAPNAGAARGGGIQAAPGDGAQPQQNPGGGRRQRPGQLQDGSGSGSGSGPGGSVSGQADSRRTMPAAGGGRPGGAASSSSKYAAGLALYAAIFIAAAGWAAYRLQRRPLQLPRERRVLLLASLLGAGLLLRIAAAPWIPGHTDLNLFRNWAMSAARDLSGFYLHGSSDYPPLYMYVLYLIGKLASLTALSPYSALLLKLPSIAADIATAYVLYRIGRKLLSFEAGWLIAAFYIWNPAILINSTFWGQVDSFFTLIVVGGLWMLANRNIGRASALLAAAVLMKPQGIIYLPVLFFELIRQKRLKPWLIAAGSALAVALPVVLPFSAGQSPLWLLKLYTGTVNEYPYASVNAYNFFALLGANYTKDTTTLLWFDYHTWGMAMIVIVTLYSWLSYAKGGGTKLGPAAALLLIAGVFTFASSMHERYLFHAAAIALLAYALLRDRRLLWLAAGFSTTSFVNTYDILYHAGGREASYSFTMFVTAAANIGLCIYLAIILWDRGRRRSELEQPALSAGPPITPPRTGPSPRRDESIDR</sequence>
<feature type="transmembrane region" description="Helical" evidence="9">
    <location>
        <begin position="365"/>
        <end position="383"/>
    </location>
</feature>
<keyword evidence="3" id="KW-0328">Glycosyltransferase</keyword>
<dbReference type="Proteomes" id="UP001057134">
    <property type="component" value="Chromosome"/>
</dbReference>
<accession>A0ABY4RRN9</accession>
<keyword evidence="6 9" id="KW-1133">Transmembrane helix</keyword>
<dbReference type="EMBL" id="CP027059">
    <property type="protein sequence ID" value="UQZ84680.1"/>
    <property type="molecule type" value="Genomic_DNA"/>
</dbReference>
<comment type="subcellular location">
    <subcellularLocation>
        <location evidence="1">Cell membrane</location>
        <topology evidence="1">Multi-pass membrane protein</topology>
    </subcellularLocation>
</comment>
<proteinExistence type="predicted"/>
<feature type="transmembrane region" description="Helical" evidence="9">
    <location>
        <begin position="278"/>
        <end position="298"/>
    </location>
</feature>
<feature type="transmembrane region" description="Helical" evidence="9">
    <location>
        <begin position="232"/>
        <end position="257"/>
    </location>
</feature>
<evidence type="ECO:0000313" key="11">
    <source>
        <dbReference type="Proteomes" id="UP001057134"/>
    </source>
</evidence>
<gene>
    <name evidence="10" type="ORF">SK3146_03935</name>
</gene>
<evidence type="ECO:0008006" key="12">
    <source>
        <dbReference type="Google" id="ProtNLM"/>
    </source>
</evidence>
<feature type="compositionally biased region" description="Gly residues" evidence="8">
    <location>
        <begin position="102"/>
        <end position="114"/>
    </location>
</feature>
<feature type="compositionally biased region" description="Low complexity" evidence="8">
    <location>
        <begin position="74"/>
        <end position="86"/>
    </location>
</feature>
<evidence type="ECO:0000256" key="1">
    <source>
        <dbReference type="ARBA" id="ARBA00004651"/>
    </source>
</evidence>
<evidence type="ECO:0000313" key="10">
    <source>
        <dbReference type="EMBL" id="UQZ84680.1"/>
    </source>
</evidence>
<evidence type="ECO:0000256" key="9">
    <source>
        <dbReference type="SAM" id="Phobius"/>
    </source>
</evidence>
<keyword evidence="7 9" id="KW-0472">Membrane</keyword>
<feature type="transmembrane region" description="Helical" evidence="9">
    <location>
        <begin position="146"/>
        <end position="165"/>
    </location>
</feature>
<evidence type="ECO:0000256" key="4">
    <source>
        <dbReference type="ARBA" id="ARBA00022679"/>
    </source>
</evidence>
<feature type="transmembrane region" description="Helical" evidence="9">
    <location>
        <begin position="331"/>
        <end position="353"/>
    </location>
</feature>
<feature type="transmembrane region" description="Helical" evidence="9">
    <location>
        <begin position="433"/>
        <end position="453"/>
    </location>
</feature>